<dbReference type="EMBL" id="PNBA02000757">
    <property type="protein sequence ID" value="KAG6383051.1"/>
    <property type="molecule type" value="Genomic_DNA"/>
</dbReference>
<name>A0A4D8Y421_SALSN</name>
<evidence type="ECO:0000256" key="7">
    <source>
        <dbReference type="SAM" id="Phobius"/>
    </source>
</evidence>
<keyword evidence="5 7" id="KW-1133">Transmembrane helix</keyword>
<evidence type="ECO:0000256" key="4">
    <source>
        <dbReference type="ARBA" id="ARBA00022982"/>
    </source>
</evidence>
<keyword evidence="6 7" id="KW-0472">Membrane</keyword>
<accession>A0A4D8Y421</accession>
<keyword evidence="2" id="KW-0813">Transport</keyword>
<evidence type="ECO:0000256" key="5">
    <source>
        <dbReference type="ARBA" id="ARBA00022989"/>
    </source>
</evidence>
<dbReference type="PANTHER" id="PTHR34951">
    <property type="entry name" value="B6F COMPLEX SUBUNIT, PUTATIVE, EXPRESSED-RELATED"/>
    <property type="match status" value="1"/>
</dbReference>
<dbReference type="STRING" id="180675.A0A4D8Y421"/>
<dbReference type="GO" id="GO:0009512">
    <property type="term" value="C:cytochrome b6f complex"/>
    <property type="evidence" value="ECO:0007669"/>
    <property type="project" value="InterPro"/>
</dbReference>
<keyword evidence="10" id="KW-1185">Reference proteome</keyword>
<reference evidence="9" key="1">
    <citation type="submission" date="2018-01" db="EMBL/GenBank/DDBJ databases">
        <authorList>
            <person name="Mao J.F."/>
        </authorList>
    </citation>
    <scope>NUCLEOTIDE SEQUENCE</scope>
    <source>
        <strain evidence="9">Huo1</strain>
        <tissue evidence="9">Leaf</tissue>
    </source>
</reference>
<dbReference type="EMBL" id="PNBA02000010">
    <property type="protein sequence ID" value="KAG6410725.1"/>
    <property type="molecule type" value="Genomic_DNA"/>
</dbReference>
<keyword evidence="3 7" id="KW-0812">Transmembrane</keyword>
<protein>
    <recommendedName>
        <fullName evidence="11">Cytochrome b6-f complex subunit 7</fullName>
    </recommendedName>
</protein>
<organism evidence="9">
    <name type="scientific">Salvia splendens</name>
    <name type="common">Scarlet sage</name>
    <dbReference type="NCBI Taxonomy" id="180675"/>
    <lineage>
        <taxon>Eukaryota</taxon>
        <taxon>Viridiplantae</taxon>
        <taxon>Streptophyta</taxon>
        <taxon>Embryophyta</taxon>
        <taxon>Tracheophyta</taxon>
        <taxon>Spermatophyta</taxon>
        <taxon>Magnoliopsida</taxon>
        <taxon>eudicotyledons</taxon>
        <taxon>Gunneridae</taxon>
        <taxon>Pentapetalae</taxon>
        <taxon>asterids</taxon>
        <taxon>lamiids</taxon>
        <taxon>Lamiales</taxon>
        <taxon>Lamiaceae</taxon>
        <taxon>Nepetoideae</taxon>
        <taxon>Mentheae</taxon>
        <taxon>Salviinae</taxon>
        <taxon>Salvia</taxon>
        <taxon>Salvia subgen. Calosphace</taxon>
        <taxon>core Calosphace</taxon>
    </lineage>
</organism>
<comment type="caution">
    <text evidence="9">The sequence shown here is derived from an EMBL/GenBank/DDBJ whole genome shotgun (WGS) entry which is preliminary data.</text>
</comment>
<gene>
    <name evidence="9" type="ORF">SASPL_128792</name>
    <name evidence="8" type="ORF">SASPL_157208</name>
</gene>
<dbReference type="PANTHER" id="PTHR34951:SF1">
    <property type="entry name" value="B6F COMPLEX SUBUNIT, PUTATIVE, EXPRESSED-RELATED"/>
    <property type="match status" value="1"/>
</dbReference>
<reference evidence="9" key="2">
    <citation type="submission" date="2020-08" db="EMBL/GenBank/DDBJ databases">
        <title>Plant Genome Project.</title>
        <authorList>
            <person name="Zhang R.-G."/>
        </authorList>
    </citation>
    <scope>NUCLEOTIDE SEQUENCE</scope>
    <source>
        <strain evidence="9">Huo1</strain>
        <tissue evidence="9">Leaf</tissue>
    </source>
</reference>
<proteinExistence type="inferred from homology"/>
<evidence type="ECO:0000313" key="10">
    <source>
        <dbReference type="Proteomes" id="UP000298416"/>
    </source>
</evidence>
<evidence type="ECO:0008006" key="11">
    <source>
        <dbReference type="Google" id="ProtNLM"/>
    </source>
</evidence>
<dbReference type="InterPro" id="IPR012595">
    <property type="entry name" value="PetM_cyt_b6/f_cplx_su7"/>
</dbReference>
<evidence type="ECO:0000256" key="2">
    <source>
        <dbReference type="ARBA" id="ARBA00022448"/>
    </source>
</evidence>
<dbReference type="AlphaFoldDB" id="A0A4D8Y421"/>
<dbReference type="SUPFAM" id="SSF103441">
    <property type="entry name" value="PetM subunit of the cytochrome b6f complex"/>
    <property type="match status" value="1"/>
</dbReference>
<evidence type="ECO:0000256" key="3">
    <source>
        <dbReference type="ARBA" id="ARBA00022692"/>
    </source>
</evidence>
<dbReference type="Proteomes" id="UP000298416">
    <property type="component" value="Unassembled WGS sequence"/>
</dbReference>
<evidence type="ECO:0000313" key="9">
    <source>
        <dbReference type="EMBL" id="KAG6410725.1"/>
    </source>
</evidence>
<dbReference type="InterPro" id="IPR053333">
    <property type="entry name" value="Cytochrome_b6-f_sub7"/>
</dbReference>
<comment type="subcellular location">
    <subcellularLocation>
        <location evidence="1">Membrane</location>
        <topology evidence="1">Single-pass membrane protein</topology>
    </subcellularLocation>
</comment>
<evidence type="ECO:0000313" key="8">
    <source>
        <dbReference type="EMBL" id="KAG6383051.1"/>
    </source>
</evidence>
<evidence type="ECO:0000256" key="6">
    <source>
        <dbReference type="ARBA" id="ARBA00023136"/>
    </source>
</evidence>
<evidence type="ECO:0000256" key="1">
    <source>
        <dbReference type="ARBA" id="ARBA00004167"/>
    </source>
</evidence>
<keyword evidence="4" id="KW-0249">Electron transport</keyword>
<feature type="transmembrane region" description="Helical" evidence="7">
    <location>
        <begin position="87"/>
        <end position="109"/>
    </location>
</feature>
<dbReference type="HAMAP" id="MF_00396">
    <property type="entry name" value="Cytb6_f_PetM"/>
    <property type="match status" value="1"/>
</dbReference>
<dbReference type="Pfam" id="PF08041">
    <property type="entry name" value="PetM"/>
    <property type="match status" value="1"/>
</dbReference>
<dbReference type="GO" id="GO:0016020">
    <property type="term" value="C:membrane"/>
    <property type="evidence" value="ECO:0007669"/>
    <property type="project" value="UniProtKB-SubCell"/>
</dbReference>
<sequence>MATAISPVTAVAAVVGPSRPSVGRTRVRYINGLNSFGGLKAHNHVASLGLSVTSDQSFAKIVSSLKQQGRKSGGGALTSTYSNVAEIFRIAAIMNGITLVGVAIGFVLLRIEAIVEEE</sequence>